<dbReference type="SMART" id="SM00342">
    <property type="entry name" value="HTH_ARAC"/>
    <property type="match status" value="1"/>
</dbReference>
<evidence type="ECO:0000259" key="11">
    <source>
        <dbReference type="PROSITE" id="PS50110"/>
    </source>
</evidence>
<evidence type="ECO:0000256" key="7">
    <source>
        <dbReference type="ARBA" id="ARBA00023163"/>
    </source>
</evidence>
<dbReference type="GO" id="GO:0005737">
    <property type="term" value="C:cytoplasm"/>
    <property type="evidence" value="ECO:0007669"/>
    <property type="project" value="UniProtKB-SubCell"/>
</dbReference>
<evidence type="ECO:0000256" key="2">
    <source>
        <dbReference type="ARBA" id="ARBA00022490"/>
    </source>
</evidence>
<dbReference type="GO" id="GO:0003700">
    <property type="term" value="F:DNA-binding transcription factor activity"/>
    <property type="evidence" value="ECO:0007669"/>
    <property type="project" value="InterPro"/>
</dbReference>
<dbReference type="InterPro" id="IPR011006">
    <property type="entry name" value="CheY-like_superfamily"/>
</dbReference>
<keyword evidence="13" id="KW-1185">Reference proteome</keyword>
<dbReference type="InterPro" id="IPR051552">
    <property type="entry name" value="HptR"/>
</dbReference>
<keyword evidence="5" id="KW-0805">Transcription regulation</keyword>
<feature type="domain" description="Response regulatory" evidence="11">
    <location>
        <begin position="40"/>
        <end position="157"/>
    </location>
</feature>
<dbReference type="SUPFAM" id="SSF46689">
    <property type="entry name" value="Homeodomain-like"/>
    <property type="match status" value="2"/>
</dbReference>
<evidence type="ECO:0000256" key="4">
    <source>
        <dbReference type="ARBA" id="ARBA00023012"/>
    </source>
</evidence>
<dbReference type="InterPro" id="IPR009057">
    <property type="entry name" value="Homeodomain-like_sf"/>
</dbReference>
<comment type="subcellular location">
    <subcellularLocation>
        <location evidence="1">Cytoplasm</location>
    </subcellularLocation>
</comment>
<dbReference type="GO" id="GO:0000160">
    <property type="term" value="P:phosphorelay signal transduction system"/>
    <property type="evidence" value="ECO:0007669"/>
    <property type="project" value="UniProtKB-KW"/>
</dbReference>
<dbReference type="OrthoDB" id="342399at2"/>
<keyword evidence="3 8" id="KW-0597">Phosphoprotein</keyword>
<feature type="compositionally biased region" description="Basic and acidic residues" evidence="9">
    <location>
        <begin position="1"/>
        <end position="18"/>
    </location>
</feature>
<dbReference type="PROSITE" id="PS50110">
    <property type="entry name" value="RESPONSE_REGULATORY"/>
    <property type="match status" value="1"/>
</dbReference>
<dbReference type="Gene3D" id="3.40.50.2300">
    <property type="match status" value="1"/>
</dbReference>
<proteinExistence type="predicted"/>
<accession>A0A2W1L8D8</accession>
<dbReference type="Pfam" id="PF00072">
    <property type="entry name" value="Response_reg"/>
    <property type="match status" value="1"/>
</dbReference>
<evidence type="ECO:0000259" key="10">
    <source>
        <dbReference type="PROSITE" id="PS01124"/>
    </source>
</evidence>
<sequence length="434" mass="49010">MGLRYRGGERTGQRDGRIDPASAAGGRKGRRLVEQEQLWKVLIADDEPIIREGIRGSVPWEKLGLTIAGEAEDGEEALEIALREKVDIALVDLNMPIMSGLVLIGKLREQHPSCKIIIITGHDEFGYAQEAIRLGVDDYLLKPVNPGQLLELLEKTAARLRADKQQEERMALASRQLEKNMDMLRERFCLEWIAGELSEEELREQLAFLDMPVRPPEAVGVIRWPEGSKGKQFLSEKDRQLLLFAIENIVEEVLASCRFIHYRDDFGMIVLLFWQQPDEEAWERIGTAVSDCLNIQVQARLAANTGGLTDVYKCYAEAKADVFKSAKLSPLIRRAKAAIAERYAEPELSLEAVAAELCVSSVYLSRLFKQETGVSYSTLLTEMRIKEAIRLLHDTDLSMNEIAQRIGYETQHYFSTAFKKATGVPPAHYRKVHT</sequence>
<dbReference type="EMBL" id="QKRB01000053">
    <property type="protein sequence ID" value="PZD94410.1"/>
    <property type="molecule type" value="Genomic_DNA"/>
</dbReference>
<evidence type="ECO:0000256" key="3">
    <source>
        <dbReference type="ARBA" id="ARBA00022553"/>
    </source>
</evidence>
<feature type="domain" description="HTH araC/xylS-type" evidence="10">
    <location>
        <begin position="333"/>
        <end position="432"/>
    </location>
</feature>
<evidence type="ECO:0000256" key="9">
    <source>
        <dbReference type="SAM" id="MobiDB-lite"/>
    </source>
</evidence>
<dbReference type="PANTHER" id="PTHR42713">
    <property type="entry name" value="HISTIDINE KINASE-RELATED"/>
    <property type="match status" value="1"/>
</dbReference>
<dbReference type="InterPro" id="IPR018060">
    <property type="entry name" value="HTH_AraC"/>
</dbReference>
<dbReference type="Pfam" id="PF12833">
    <property type="entry name" value="HTH_18"/>
    <property type="match status" value="1"/>
</dbReference>
<evidence type="ECO:0000256" key="8">
    <source>
        <dbReference type="PROSITE-ProRule" id="PRU00169"/>
    </source>
</evidence>
<dbReference type="PROSITE" id="PS01124">
    <property type="entry name" value="HTH_ARAC_FAMILY_2"/>
    <property type="match status" value="1"/>
</dbReference>
<dbReference type="CDD" id="cd17536">
    <property type="entry name" value="REC_YesN-like"/>
    <property type="match status" value="1"/>
</dbReference>
<evidence type="ECO:0000256" key="6">
    <source>
        <dbReference type="ARBA" id="ARBA00023125"/>
    </source>
</evidence>
<dbReference type="SUPFAM" id="SSF52172">
    <property type="entry name" value="CheY-like"/>
    <property type="match status" value="1"/>
</dbReference>
<dbReference type="GO" id="GO:0043565">
    <property type="term" value="F:sequence-specific DNA binding"/>
    <property type="evidence" value="ECO:0007669"/>
    <property type="project" value="InterPro"/>
</dbReference>
<dbReference type="InterPro" id="IPR018062">
    <property type="entry name" value="HTH_AraC-typ_CS"/>
</dbReference>
<dbReference type="AlphaFoldDB" id="A0A2W1L8D8"/>
<feature type="modified residue" description="4-aspartylphosphate" evidence="8">
    <location>
        <position position="92"/>
    </location>
</feature>
<evidence type="ECO:0000256" key="5">
    <source>
        <dbReference type="ARBA" id="ARBA00023015"/>
    </source>
</evidence>
<dbReference type="Proteomes" id="UP000249522">
    <property type="component" value="Unassembled WGS sequence"/>
</dbReference>
<dbReference type="InterPro" id="IPR020449">
    <property type="entry name" value="Tscrpt_reg_AraC-type_HTH"/>
</dbReference>
<dbReference type="PANTHER" id="PTHR42713:SF3">
    <property type="entry name" value="TRANSCRIPTIONAL REGULATORY PROTEIN HPTR"/>
    <property type="match status" value="1"/>
</dbReference>
<evidence type="ECO:0000313" key="13">
    <source>
        <dbReference type="Proteomes" id="UP000249522"/>
    </source>
</evidence>
<organism evidence="12 13">
    <name type="scientific">Paenibacillus sambharensis</name>
    <dbReference type="NCBI Taxonomy" id="1803190"/>
    <lineage>
        <taxon>Bacteria</taxon>
        <taxon>Bacillati</taxon>
        <taxon>Bacillota</taxon>
        <taxon>Bacilli</taxon>
        <taxon>Bacillales</taxon>
        <taxon>Paenibacillaceae</taxon>
        <taxon>Paenibacillus</taxon>
    </lineage>
</organism>
<keyword evidence="4" id="KW-0902">Two-component regulatory system</keyword>
<keyword evidence="6 12" id="KW-0238">DNA-binding</keyword>
<protein>
    <submittedName>
        <fullName evidence="12">DNA-binding response regulator</fullName>
    </submittedName>
</protein>
<keyword evidence="2" id="KW-0963">Cytoplasm</keyword>
<dbReference type="PRINTS" id="PR00032">
    <property type="entry name" value="HTHARAC"/>
</dbReference>
<keyword evidence="7" id="KW-0804">Transcription</keyword>
<dbReference type="Gene3D" id="1.10.10.60">
    <property type="entry name" value="Homeodomain-like"/>
    <property type="match status" value="2"/>
</dbReference>
<evidence type="ECO:0000313" key="12">
    <source>
        <dbReference type="EMBL" id="PZD94410.1"/>
    </source>
</evidence>
<dbReference type="SMART" id="SM00448">
    <property type="entry name" value="REC"/>
    <property type="match status" value="1"/>
</dbReference>
<dbReference type="PROSITE" id="PS00041">
    <property type="entry name" value="HTH_ARAC_FAMILY_1"/>
    <property type="match status" value="1"/>
</dbReference>
<feature type="region of interest" description="Disordered" evidence="9">
    <location>
        <begin position="1"/>
        <end position="29"/>
    </location>
</feature>
<reference evidence="12 13" key="1">
    <citation type="submission" date="2018-06" db="EMBL/GenBank/DDBJ databases">
        <title>Paenibacillus imtechensis sp. nov.</title>
        <authorList>
            <person name="Pinnaka A.K."/>
            <person name="Singh H."/>
            <person name="Kaur M."/>
        </authorList>
    </citation>
    <scope>NUCLEOTIDE SEQUENCE [LARGE SCALE GENOMIC DNA]</scope>
    <source>
        <strain evidence="12 13">SMB1</strain>
    </source>
</reference>
<dbReference type="InterPro" id="IPR001789">
    <property type="entry name" value="Sig_transdc_resp-reg_receiver"/>
</dbReference>
<comment type="caution">
    <text evidence="12">The sequence shown here is derived from an EMBL/GenBank/DDBJ whole genome shotgun (WGS) entry which is preliminary data.</text>
</comment>
<gene>
    <name evidence="12" type="ORF">DNH61_18595</name>
</gene>
<evidence type="ECO:0000256" key="1">
    <source>
        <dbReference type="ARBA" id="ARBA00004496"/>
    </source>
</evidence>
<name>A0A2W1L8D8_9BACL</name>